<evidence type="ECO:0000313" key="2">
    <source>
        <dbReference type="EMBL" id="OXA79548.1"/>
    </source>
</evidence>
<dbReference type="Proteomes" id="UP000198382">
    <property type="component" value="Unassembled WGS sequence"/>
</dbReference>
<evidence type="ECO:0000259" key="1">
    <source>
        <dbReference type="SMART" id="SM00235"/>
    </source>
</evidence>
<reference evidence="2 3" key="1">
    <citation type="submission" date="2016-11" db="EMBL/GenBank/DDBJ databases">
        <title>Whole genomes of Flavobacteriaceae.</title>
        <authorList>
            <person name="Stine C."/>
            <person name="Li C."/>
            <person name="Tadesse D."/>
        </authorList>
    </citation>
    <scope>NUCLEOTIDE SEQUENCE [LARGE SCALE GENOMIC DNA]</scope>
    <source>
        <strain evidence="2 3">DSM 15937</strain>
    </source>
</reference>
<proteinExistence type="predicted"/>
<dbReference type="PROSITE" id="PS51257">
    <property type="entry name" value="PROKAR_LIPOPROTEIN"/>
    <property type="match status" value="1"/>
</dbReference>
<name>A0ABX4BQV6_FLAFR</name>
<gene>
    <name evidence="2" type="ORF">B0A65_09245</name>
</gene>
<protein>
    <recommendedName>
        <fullName evidence="1">Peptidase metallopeptidase domain-containing protein</fullName>
    </recommendedName>
</protein>
<feature type="domain" description="Peptidase metallopeptidase" evidence="1">
    <location>
        <begin position="95"/>
        <end position="251"/>
    </location>
</feature>
<keyword evidence="3" id="KW-1185">Reference proteome</keyword>
<dbReference type="Pfam" id="PF12388">
    <property type="entry name" value="Peptidase_M57"/>
    <property type="match status" value="1"/>
</dbReference>
<comment type="caution">
    <text evidence="2">The sequence shown here is derived from an EMBL/GenBank/DDBJ whole genome shotgun (WGS) entry which is preliminary data.</text>
</comment>
<dbReference type="SMART" id="SM00235">
    <property type="entry name" value="ZnMc"/>
    <property type="match status" value="1"/>
</dbReference>
<dbReference type="SUPFAM" id="SSF55486">
    <property type="entry name" value="Metalloproteases ('zincins'), catalytic domain"/>
    <property type="match status" value="1"/>
</dbReference>
<sequence length="381" mass="43158">MKKILFVVLVISLFSCSNDNVIEDKQASEELTEEIILLKDFIAKTMSVDVKHIFYDVIDSRFIIEEDMMISLDQVRQQYNKKLLKITNKTTQNYYNKIWPEYRFVTIFISFEVSSEWKIAINNAINNWNTTNTGITLHIVNSAAEAQTKITAALKGNVSAIASAGLPGGKAGQYIEINTYYNNLDADSKTSVMTHEIGHILGLLHSDTTSGTYVPCTPLSDNSSIMFPLHDVWRTGITVYDNVAISVMYPLLEGTTKLYRYKKNQYYFYTTDPCEIISDKNEYIFDGDAGYLHSTPISGTVPLYRSLNGTIVKDHKLSTIQKSAEDVVLGYVYVTKEPKTTALYSNISSYDYFPTVNHYMYTTVTNEDVVKKIIVGYVLTK</sequence>
<evidence type="ECO:0000313" key="3">
    <source>
        <dbReference type="Proteomes" id="UP000198382"/>
    </source>
</evidence>
<dbReference type="InterPro" id="IPR024079">
    <property type="entry name" value="MetalloPept_cat_dom_sf"/>
</dbReference>
<accession>A0ABX4BQV6</accession>
<organism evidence="2 3">
    <name type="scientific">Flavobacterium frigidimaris</name>
    <dbReference type="NCBI Taxonomy" id="262320"/>
    <lineage>
        <taxon>Bacteria</taxon>
        <taxon>Pseudomonadati</taxon>
        <taxon>Bacteroidota</taxon>
        <taxon>Flavobacteriia</taxon>
        <taxon>Flavobacteriales</taxon>
        <taxon>Flavobacteriaceae</taxon>
        <taxon>Flavobacterium</taxon>
    </lineage>
</organism>
<dbReference type="Gene3D" id="3.40.390.10">
    <property type="entry name" value="Collagenase (Catalytic Domain)"/>
    <property type="match status" value="1"/>
</dbReference>
<dbReference type="RefSeq" id="WP_074659849.1">
    <property type="nucleotide sequence ID" value="NZ_MUGV01000016.1"/>
</dbReference>
<dbReference type="InterPro" id="IPR024653">
    <property type="entry name" value="Peptidase_M10/M27/M57"/>
</dbReference>
<dbReference type="EMBL" id="MUGV01000016">
    <property type="protein sequence ID" value="OXA79548.1"/>
    <property type="molecule type" value="Genomic_DNA"/>
</dbReference>
<dbReference type="InterPro" id="IPR006026">
    <property type="entry name" value="Peptidase_Metallo"/>
</dbReference>